<dbReference type="InterPro" id="IPR029063">
    <property type="entry name" value="SAM-dependent_MTases_sf"/>
</dbReference>
<sequence>MRSRIIYEHLTLGTIPSNALYTDLSSYYDLMCADIDYQAQSSYVRRLHQLFGNSGKRHLDLACGTGPHIRHFLDFGYQSSGLDLNQPMLDLAKVRCPEADFILHNMCNFTVEQPLDLITCFLYSIHYSDGIENLKQCIAHAHAALADGGMLCFNSVNRNKIDNRSFVRHSAMHDESEFVFSSGWKYSGQGEQQFLTLSIEKHTDLEKQMWNDEHPMVAVNYDELSALLEPYFEVHIFEHDYEKILPWDGQSGNAFFVCVKR</sequence>
<dbReference type="Gene3D" id="2.20.130.10">
    <property type="entry name" value="CAC2371-like domains"/>
    <property type="match status" value="1"/>
</dbReference>
<gene>
    <name evidence="5" type="ORF">DZ860_00380</name>
</gene>
<evidence type="ECO:0000256" key="1">
    <source>
        <dbReference type="ARBA" id="ARBA00022603"/>
    </source>
</evidence>
<keyword evidence="1 5" id="KW-0489">Methyltransferase</keyword>
<dbReference type="PANTHER" id="PTHR43464:SF19">
    <property type="entry name" value="UBIQUINONE BIOSYNTHESIS O-METHYLTRANSFERASE, MITOCHONDRIAL"/>
    <property type="match status" value="1"/>
</dbReference>
<dbReference type="GO" id="GO:0032259">
    <property type="term" value="P:methylation"/>
    <property type="evidence" value="ECO:0007669"/>
    <property type="project" value="UniProtKB-KW"/>
</dbReference>
<accession>A0A3A6R2T6</accession>
<evidence type="ECO:0000256" key="3">
    <source>
        <dbReference type="ARBA" id="ARBA00022691"/>
    </source>
</evidence>
<dbReference type="Pfam" id="PF13649">
    <property type="entry name" value="Methyltransf_25"/>
    <property type="match status" value="1"/>
</dbReference>
<evidence type="ECO:0000259" key="4">
    <source>
        <dbReference type="Pfam" id="PF13649"/>
    </source>
</evidence>
<dbReference type="EMBL" id="QVMU01000001">
    <property type="protein sequence ID" value="RJX75179.1"/>
    <property type="molecule type" value="Genomic_DNA"/>
</dbReference>
<keyword evidence="2 5" id="KW-0808">Transferase</keyword>
<dbReference type="Proteomes" id="UP000273252">
    <property type="component" value="Unassembled WGS sequence"/>
</dbReference>
<dbReference type="CDD" id="cd02440">
    <property type="entry name" value="AdoMet_MTases"/>
    <property type="match status" value="1"/>
</dbReference>
<evidence type="ECO:0000313" key="6">
    <source>
        <dbReference type="Proteomes" id="UP000273252"/>
    </source>
</evidence>
<evidence type="ECO:0000256" key="2">
    <source>
        <dbReference type="ARBA" id="ARBA00022679"/>
    </source>
</evidence>
<dbReference type="PANTHER" id="PTHR43464">
    <property type="entry name" value="METHYLTRANSFERASE"/>
    <property type="match status" value="1"/>
</dbReference>
<feature type="domain" description="Methyltransferase" evidence="4">
    <location>
        <begin position="59"/>
        <end position="149"/>
    </location>
</feature>
<evidence type="ECO:0000313" key="5">
    <source>
        <dbReference type="EMBL" id="RJX75179.1"/>
    </source>
</evidence>
<dbReference type="OrthoDB" id="5800887at2"/>
<dbReference type="InterPro" id="IPR041698">
    <property type="entry name" value="Methyltransf_25"/>
</dbReference>
<proteinExistence type="predicted"/>
<dbReference type="SUPFAM" id="SSF53335">
    <property type="entry name" value="S-adenosyl-L-methionine-dependent methyltransferases"/>
    <property type="match status" value="1"/>
</dbReference>
<keyword evidence="6" id="KW-1185">Reference proteome</keyword>
<dbReference type="GO" id="GO:0008168">
    <property type="term" value="F:methyltransferase activity"/>
    <property type="evidence" value="ECO:0007669"/>
    <property type="project" value="UniProtKB-KW"/>
</dbReference>
<organism evidence="5 6">
    <name type="scientific">Vibrio sinensis</name>
    <dbReference type="NCBI Taxonomy" id="2302434"/>
    <lineage>
        <taxon>Bacteria</taxon>
        <taxon>Pseudomonadati</taxon>
        <taxon>Pseudomonadota</taxon>
        <taxon>Gammaproteobacteria</taxon>
        <taxon>Vibrionales</taxon>
        <taxon>Vibrionaceae</taxon>
        <taxon>Vibrio</taxon>
    </lineage>
</organism>
<dbReference type="Gene3D" id="3.40.50.150">
    <property type="entry name" value="Vaccinia Virus protein VP39"/>
    <property type="match status" value="1"/>
</dbReference>
<protein>
    <submittedName>
        <fullName evidence="5">Class I SAM-dependent methyltransferase</fullName>
    </submittedName>
</protein>
<keyword evidence="3" id="KW-0949">S-adenosyl-L-methionine</keyword>
<reference evidence="5 6" key="1">
    <citation type="submission" date="2018-08" db="EMBL/GenBank/DDBJ databases">
        <title>Vibrio isolated from the Eastern China Marginal Seas.</title>
        <authorList>
            <person name="Li Y."/>
        </authorList>
    </citation>
    <scope>NUCLEOTIDE SEQUENCE [LARGE SCALE GENOMIC DNA]</scope>
    <source>
        <strain evidence="5 6">BEI233</strain>
    </source>
</reference>
<name>A0A3A6R2T6_9VIBR</name>
<comment type="caution">
    <text evidence="5">The sequence shown here is derived from an EMBL/GenBank/DDBJ whole genome shotgun (WGS) entry which is preliminary data.</text>
</comment>
<dbReference type="AlphaFoldDB" id="A0A3A6R2T6"/>